<reference evidence="2 3" key="1">
    <citation type="journal article" date="2011" name="Mol. Biol. Evol.">
        <title>Comparative genomic analysis of fruiting body formation in Myxococcales.</title>
        <authorList>
            <person name="Huntley S."/>
            <person name="Hamann N."/>
            <person name="Wegener-Feldbrugge S."/>
            <person name="Treuner-Lange A."/>
            <person name="Kube M."/>
            <person name="Reinhardt R."/>
            <person name="Klages S."/>
            <person name="Muller R."/>
            <person name="Ronning C.M."/>
            <person name="Nierman W.C."/>
            <person name="Sogaard-Andersen L."/>
        </authorList>
    </citation>
    <scope>NUCLEOTIDE SEQUENCE [LARGE SCALE GENOMIC DNA]</scope>
    <source>
        <strain evidence="2 3">DW4/3-1</strain>
    </source>
</reference>
<dbReference type="EMBL" id="CP002271">
    <property type="protein sequence ID" value="ADO75880.1"/>
    <property type="molecule type" value="Genomic_DNA"/>
</dbReference>
<organism evidence="2 3">
    <name type="scientific">Stigmatella aurantiaca (strain DW4/3-1)</name>
    <dbReference type="NCBI Taxonomy" id="378806"/>
    <lineage>
        <taxon>Bacteria</taxon>
        <taxon>Pseudomonadati</taxon>
        <taxon>Myxococcota</taxon>
        <taxon>Myxococcia</taxon>
        <taxon>Myxococcales</taxon>
        <taxon>Cystobacterineae</taxon>
        <taxon>Archangiaceae</taxon>
        <taxon>Stigmatella</taxon>
    </lineage>
</organism>
<evidence type="ECO:0000313" key="2">
    <source>
        <dbReference type="EMBL" id="ADO75880.1"/>
    </source>
</evidence>
<evidence type="ECO:0000313" key="3">
    <source>
        <dbReference type="Proteomes" id="UP000001351"/>
    </source>
</evidence>
<dbReference type="AlphaFoldDB" id="E3FT70"/>
<sequence>MPAERILNRTARVEREIDRSTRAFGLFFDVFSQWGTRFAPALAACDAVAAGCFQVVRSAAPDLLPSPLLKPLTSLEHSFSQIVHRGVLQPGAGSRLLNLALPGPFASLDRARADEGGSIVREFSRPHRPGRRSEAVAGQ</sequence>
<name>E3FT70_STIAD</name>
<dbReference type="STRING" id="378806.STAUR_8125"/>
<accession>E3FT70</accession>
<gene>
    <name evidence="2" type="ordered locus">STAUR_8125</name>
</gene>
<proteinExistence type="predicted"/>
<dbReference type="HOGENOM" id="CLU_1843909_0_0_7"/>
<protein>
    <submittedName>
        <fullName evidence="2">Uncharacterized protein</fullName>
    </submittedName>
</protein>
<keyword evidence="3" id="KW-1185">Reference proteome</keyword>
<feature type="region of interest" description="Disordered" evidence="1">
    <location>
        <begin position="119"/>
        <end position="139"/>
    </location>
</feature>
<evidence type="ECO:0000256" key="1">
    <source>
        <dbReference type="SAM" id="MobiDB-lite"/>
    </source>
</evidence>
<dbReference type="Proteomes" id="UP000001351">
    <property type="component" value="Chromosome"/>
</dbReference>
<dbReference type="KEGG" id="sur:STAUR_8125"/>